<evidence type="ECO:0000313" key="2">
    <source>
        <dbReference type="Proteomes" id="UP000027238"/>
    </source>
</evidence>
<sequence>MLSETAREVCLNVITNRARTIKGEIDRILNLASTEEFATIVAEIPISDDPDWDLLEPPQETSGSDWWTWDDAEDLTADPDVPLRQAELNVTREVAVESISPTNGMLEEHNSQDERSDTSSLASLIKMFRIHMERDTIDGAARQVCAIQKPDKDSIQNEDQSRNSGFQAINRYGNLEDTAMATVPPEIQSRDCAVYLQTPRLAGENVDEPSLNIPPKDQTQNIVIHDQNSAEFPSDISKTGLREYFIQQWNEAVRVESLFRLLTSQEKGSTKARGPRNHRHRLMGQKNIVHPLRQSVTMEEYEARPDITFGRRNHGRRVKW</sequence>
<dbReference type="OrthoDB" id="4849163at2759"/>
<dbReference type="Proteomes" id="UP000027238">
    <property type="component" value="Unassembled WGS sequence"/>
</dbReference>
<accession>A0A066WVE3</accession>
<reference evidence="2" key="1">
    <citation type="journal article" date="2014" name="Genome Announc.">
        <title>Draft genome sequence of Colletotrichum sublineola, a destructive pathogen of cultivated sorghum.</title>
        <authorList>
            <person name="Baroncelli R."/>
            <person name="Sanz-Martin J.M."/>
            <person name="Rech G.E."/>
            <person name="Sukno S.A."/>
            <person name="Thon M.R."/>
        </authorList>
    </citation>
    <scope>NUCLEOTIDE SEQUENCE [LARGE SCALE GENOMIC DNA]</scope>
    <source>
        <strain evidence="2">TX430BB</strain>
    </source>
</reference>
<keyword evidence="2" id="KW-1185">Reference proteome</keyword>
<organism evidence="1 2">
    <name type="scientific">Colletotrichum sublineola</name>
    <name type="common">Sorghum anthracnose fungus</name>
    <dbReference type="NCBI Taxonomy" id="1173701"/>
    <lineage>
        <taxon>Eukaryota</taxon>
        <taxon>Fungi</taxon>
        <taxon>Dikarya</taxon>
        <taxon>Ascomycota</taxon>
        <taxon>Pezizomycotina</taxon>
        <taxon>Sordariomycetes</taxon>
        <taxon>Hypocreomycetidae</taxon>
        <taxon>Glomerellales</taxon>
        <taxon>Glomerellaceae</taxon>
        <taxon>Colletotrichum</taxon>
        <taxon>Colletotrichum graminicola species complex</taxon>
    </lineage>
</organism>
<protein>
    <submittedName>
        <fullName evidence="1">Uncharacterized protein</fullName>
    </submittedName>
</protein>
<evidence type="ECO:0000313" key="1">
    <source>
        <dbReference type="EMBL" id="KDN60863.1"/>
    </source>
</evidence>
<dbReference type="eggNOG" id="ENOG502T4VT">
    <property type="taxonomic scope" value="Eukaryota"/>
</dbReference>
<dbReference type="OMA" id="FRIHMER"/>
<gene>
    <name evidence="1" type="ORF">CSUB01_04664</name>
</gene>
<dbReference type="EMBL" id="JMSE01001467">
    <property type="protein sequence ID" value="KDN60863.1"/>
    <property type="molecule type" value="Genomic_DNA"/>
</dbReference>
<comment type="caution">
    <text evidence="1">The sequence shown here is derived from an EMBL/GenBank/DDBJ whole genome shotgun (WGS) entry which is preliminary data.</text>
</comment>
<dbReference type="HOGENOM" id="CLU_868816_0_0_1"/>
<dbReference type="AlphaFoldDB" id="A0A066WVE3"/>
<proteinExistence type="predicted"/>
<name>A0A066WVE3_COLSU</name>